<proteinExistence type="predicted"/>
<evidence type="ECO:0000313" key="1">
    <source>
        <dbReference type="EMBL" id="OLT59852.1"/>
    </source>
</evidence>
<name>A0A1U7N1P3_9CYAN</name>
<dbReference type="EMBL" id="MKZS01000001">
    <property type="protein sequence ID" value="OLT59852.1"/>
    <property type="molecule type" value="Genomic_DNA"/>
</dbReference>
<sequence length="108" mass="12058">MLLALLCRQQPLVLTNAIPSSYLLVSRFVQVKWCTANQTDSIQLIVEVWPGTPLPRLPDQASKVHTPRSLTRPGFQSLVQKASDTILLIKGWYETPCLISKILSNLMG</sequence>
<gene>
    <name evidence="1" type="ORF">BJP37_13295</name>
</gene>
<organism evidence="1 2">
    <name type="scientific">Moorena bouillonii PNG</name>
    <dbReference type="NCBI Taxonomy" id="568701"/>
    <lineage>
        <taxon>Bacteria</taxon>
        <taxon>Bacillati</taxon>
        <taxon>Cyanobacteriota</taxon>
        <taxon>Cyanophyceae</taxon>
        <taxon>Coleofasciculales</taxon>
        <taxon>Coleofasciculaceae</taxon>
        <taxon>Moorena</taxon>
    </lineage>
</organism>
<evidence type="ECO:0000313" key="2">
    <source>
        <dbReference type="Proteomes" id="UP000186657"/>
    </source>
</evidence>
<dbReference type="AlphaFoldDB" id="A0A1U7N1P3"/>
<reference evidence="1 2" key="1">
    <citation type="submission" date="2016-10" db="EMBL/GenBank/DDBJ databases">
        <title>Comparative genomics uncovers the prolific and rare metabolic potential of the cyanobacterial genus Moorea.</title>
        <authorList>
            <person name="Leao T."/>
            <person name="Castelao G."/>
            <person name="Korobeynikov A."/>
            <person name="Monroe E.A."/>
            <person name="Podell S."/>
            <person name="Glukhov E."/>
            <person name="Allen E."/>
            <person name="Gerwick W.H."/>
            <person name="Gerwick L."/>
        </authorList>
    </citation>
    <scope>NUCLEOTIDE SEQUENCE [LARGE SCALE GENOMIC DNA]</scope>
    <source>
        <strain evidence="1 2">PNG5-198</strain>
    </source>
</reference>
<protein>
    <submittedName>
        <fullName evidence="1">Uncharacterized protein</fullName>
    </submittedName>
</protein>
<comment type="caution">
    <text evidence="1">The sequence shown here is derived from an EMBL/GenBank/DDBJ whole genome shotgun (WGS) entry which is preliminary data.</text>
</comment>
<accession>A0A1U7N1P3</accession>
<dbReference type="Proteomes" id="UP000186657">
    <property type="component" value="Unassembled WGS sequence"/>
</dbReference>
<keyword evidence="2" id="KW-1185">Reference proteome</keyword>